<protein>
    <submittedName>
        <fullName evidence="1">Uncharacterized protein</fullName>
    </submittedName>
</protein>
<organism evidence="1 2">
    <name type="scientific">Avena sativa</name>
    <name type="common">Oat</name>
    <dbReference type="NCBI Taxonomy" id="4498"/>
    <lineage>
        <taxon>Eukaryota</taxon>
        <taxon>Viridiplantae</taxon>
        <taxon>Streptophyta</taxon>
        <taxon>Embryophyta</taxon>
        <taxon>Tracheophyta</taxon>
        <taxon>Spermatophyta</taxon>
        <taxon>Magnoliopsida</taxon>
        <taxon>Liliopsida</taxon>
        <taxon>Poales</taxon>
        <taxon>Poaceae</taxon>
        <taxon>BOP clade</taxon>
        <taxon>Pooideae</taxon>
        <taxon>Poodae</taxon>
        <taxon>Poeae</taxon>
        <taxon>Poeae Chloroplast Group 1 (Aveneae type)</taxon>
        <taxon>Aveninae</taxon>
        <taxon>Avena</taxon>
    </lineage>
</organism>
<dbReference type="EnsemblPlants" id="AVESA.00010b.r2.6CG1102430.1">
    <property type="protein sequence ID" value="AVESA.00010b.r2.6CG1102430.1.CDS"/>
    <property type="gene ID" value="AVESA.00010b.r2.6CG1102430"/>
</dbReference>
<accession>A0ACD5YZX8</accession>
<reference evidence="1" key="1">
    <citation type="submission" date="2021-05" db="EMBL/GenBank/DDBJ databases">
        <authorList>
            <person name="Scholz U."/>
            <person name="Mascher M."/>
            <person name="Fiebig A."/>
        </authorList>
    </citation>
    <scope>NUCLEOTIDE SEQUENCE [LARGE SCALE GENOMIC DNA]</scope>
</reference>
<proteinExistence type="predicted"/>
<evidence type="ECO:0000313" key="2">
    <source>
        <dbReference type="Proteomes" id="UP001732700"/>
    </source>
</evidence>
<evidence type="ECO:0000313" key="1">
    <source>
        <dbReference type="EnsemblPlants" id="AVESA.00010b.r2.6CG1102430.1.CDS"/>
    </source>
</evidence>
<dbReference type="Proteomes" id="UP001732700">
    <property type="component" value="Chromosome 6C"/>
</dbReference>
<keyword evidence="2" id="KW-1185">Reference proteome</keyword>
<reference evidence="1" key="2">
    <citation type="submission" date="2025-09" db="UniProtKB">
        <authorList>
            <consortium name="EnsemblPlants"/>
        </authorList>
    </citation>
    <scope>IDENTIFICATION</scope>
</reference>
<sequence length="743" mass="84081">MASPDEADAQIIQHKRGKRAYMLETMQCLMFSRDNLPGDVYNEFVKTMTEIWKQCADPDGEIRSICAGSCIERAMNLLQGWAPVKHAFLNFIQGRSPFDGNPDGNICTQIQSPLDFLGRAKTCPEISGDDYATILQTLLDFNRKKTMTPREVFHIVKGCMRNSPELLEEFKNNYLPPHLKAQLADEKSCRNLKSGRVGKGSLYFTAHAKGSLNDIQIKATNKRKGSEEPLLAEEDEEDKVEPLPDWITSRLEENLPPEVNPEAENFKRCTPSYYLLPHNCITLKASYRTKLGRSILNDTLVSPPSVESLHKTQSDYEKKVIICEDQMFESDMLLQRFRATADFIANLQNSVGSGLRISEHITPLHRRCIQKLYDDELEIDDLLESQNTSAALSILLSRLNQVVENLSEARLCLQKILPPVIAENYYRSLDHHGPSFKHLDSKRMGHKALLAEAKEIYKSRLNAGDEYANPDIHKDISRIISSVRSSEEKLMMTWAKIVHPFLSANCLRSYLEETVAPSEACEHCGINKHVLNSISVALVSSKLPLSPKEGDITTISGHPRTDTSVPSSCAHGNEPEKNNEPMKLSKQTTIPRGVKGGTCCSLVVLRRLYQILYSRLQSARDLCSGDLYTEFKEQLCRLLDRSIDNCKFEDFCLKFLGPNSFELFTLDILINRVIKQLFVISSSGLLVQLLQELLRRPILPKPLSPHQNPSTGLHDREEQDGKLPLHFERRKKRKLEDGALSYS</sequence>
<name>A0ACD5YZX8_AVESA</name>